<sequence>MPDYCWFQLTNSPSLLDEPLHYHFTPEFRDFQTIYPQAICCLVVETIWRDSRLGRRNRYIIAANYSQSNYHAIVIMLFKINGLINTCLRLGFIL</sequence>
<evidence type="ECO:0000313" key="2">
    <source>
        <dbReference type="Proteomes" id="UP000034410"/>
    </source>
</evidence>
<accession>A0A0F7JWG7</accession>
<evidence type="ECO:0000313" key="1">
    <source>
        <dbReference type="EMBL" id="AKH19724.1"/>
    </source>
</evidence>
<dbReference type="AlphaFoldDB" id="A0A0F7JWG7"/>
<gene>
    <name evidence="1" type="ORF">AAY24_04405</name>
</gene>
<proteinExistence type="predicted"/>
<dbReference type="Proteomes" id="UP000034410">
    <property type="component" value="Chromosome"/>
</dbReference>
<protein>
    <submittedName>
        <fullName evidence="1">Uncharacterized protein</fullName>
    </submittedName>
</protein>
<dbReference type="KEGG" id="seds:AAY24_04405"/>
<keyword evidence="2" id="KW-1185">Reference proteome</keyword>
<name>A0A0F7JWG7_9GAMM</name>
<organism evidence="1 2">
    <name type="scientific">Sedimenticola thiotaurini</name>
    <dbReference type="NCBI Taxonomy" id="1543721"/>
    <lineage>
        <taxon>Bacteria</taxon>
        <taxon>Pseudomonadati</taxon>
        <taxon>Pseudomonadota</taxon>
        <taxon>Gammaproteobacteria</taxon>
        <taxon>Chromatiales</taxon>
        <taxon>Sedimenticolaceae</taxon>
        <taxon>Sedimenticola</taxon>
    </lineage>
</organism>
<dbReference type="EMBL" id="CP011412">
    <property type="protein sequence ID" value="AKH19724.1"/>
    <property type="molecule type" value="Genomic_DNA"/>
</dbReference>
<reference evidence="1 2" key="1">
    <citation type="journal article" date="2015" name="Genome Announc.">
        <title>Complete Genome Sequence of Sedimenticola thiotaurini Strain SIP-G1, a Polyphosphate- and Polyhydroxyalkanoate-Accumulating Sulfur-Oxidizing Gammaproteobacterium Isolated from Salt Marsh Sediments.</title>
        <authorList>
            <person name="Flood B.E."/>
            <person name="Jones D.S."/>
            <person name="Bailey J.V."/>
        </authorList>
    </citation>
    <scope>NUCLEOTIDE SEQUENCE [LARGE SCALE GENOMIC DNA]</scope>
    <source>
        <strain evidence="1 2">SIP-G1</strain>
    </source>
</reference>